<keyword evidence="1" id="KW-0472">Membrane</keyword>
<keyword evidence="3" id="KW-1185">Reference proteome</keyword>
<dbReference type="InterPro" id="IPR019426">
    <property type="entry name" value="7TM_GPCR_serpentine_rcpt_Srv"/>
</dbReference>
<protein>
    <recommendedName>
        <fullName evidence="4">G protein-coupled receptor</fullName>
    </recommendedName>
</protein>
<dbReference type="AlphaFoldDB" id="A0AAN5HX65"/>
<evidence type="ECO:0008006" key="4">
    <source>
        <dbReference type="Google" id="ProtNLM"/>
    </source>
</evidence>
<comment type="caution">
    <text evidence="2">The sequence shown here is derived from an EMBL/GenBank/DDBJ whole genome shotgun (WGS) entry which is preliminary data.</text>
</comment>
<sequence>SRRTSDYRARSFYVIYMVGGIIDVVALTSIHFLVLLPSNGPFLDVFLASTAPGRVFLFFAWSTRTCQGFTNLFMALNRVTAVLAPFRHRKIWSLRYVRTMCFLVQFSAGFSVWVFAASRDVYWCKTAGGSWFIQFHETPSSHRFFRYVFAQSIVSMLTIACYALLLLNLKMHRNITTIRQTSSENPMVNRHAQALTHLAICVCAMELIYYAMYCYGFIMNANFEWDLGKCYVGYFVIADLYSGLPPFLLLYFSSPIRADVRRLLERIVNR</sequence>
<accession>A0AAN5HX65</accession>
<keyword evidence="1" id="KW-1133">Transmembrane helix</keyword>
<feature type="non-terminal residue" evidence="2">
    <location>
        <position position="270"/>
    </location>
</feature>
<evidence type="ECO:0000313" key="3">
    <source>
        <dbReference type="Proteomes" id="UP001328107"/>
    </source>
</evidence>
<organism evidence="2 3">
    <name type="scientific">Pristionchus mayeri</name>
    <dbReference type="NCBI Taxonomy" id="1317129"/>
    <lineage>
        <taxon>Eukaryota</taxon>
        <taxon>Metazoa</taxon>
        <taxon>Ecdysozoa</taxon>
        <taxon>Nematoda</taxon>
        <taxon>Chromadorea</taxon>
        <taxon>Rhabditida</taxon>
        <taxon>Rhabditina</taxon>
        <taxon>Diplogasteromorpha</taxon>
        <taxon>Diplogasteroidea</taxon>
        <taxon>Neodiplogasteridae</taxon>
        <taxon>Pristionchus</taxon>
    </lineage>
</organism>
<dbReference type="EMBL" id="BTRK01000004">
    <property type="protein sequence ID" value="GMR44577.1"/>
    <property type="molecule type" value="Genomic_DNA"/>
</dbReference>
<dbReference type="SUPFAM" id="SSF81321">
    <property type="entry name" value="Family A G protein-coupled receptor-like"/>
    <property type="match status" value="1"/>
</dbReference>
<name>A0AAN5HX65_9BILA</name>
<dbReference type="Pfam" id="PF10323">
    <property type="entry name" value="7TM_GPCR_Srv"/>
    <property type="match status" value="1"/>
</dbReference>
<dbReference type="PANTHER" id="PTHR31748:SF1">
    <property type="entry name" value="SERPENTINE RECEPTOR, CLASS V"/>
    <property type="match status" value="1"/>
</dbReference>
<proteinExistence type="predicted"/>
<evidence type="ECO:0000313" key="2">
    <source>
        <dbReference type="EMBL" id="GMR44577.1"/>
    </source>
</evidence>
<feature type="transmembrane region" description="Helical" evidence="1">
    <location>
        <begin position="144"/>
        <end position="169"/>
    </location>
</feature>
<feature type="transmembrane region" description="Helical" evidence="1">
    <location>
        <begin position="96"/>
        <end position="116"/>
    </location>
</feature>
<feature type="transmembrane region" description="Helical" evidence="1">
    <location>
        <begin position="12"/>
        <end position="35"/>
    </location>
</feature>
<feature type="transmembrane region" description="Helical" evidence="1">
    <location>
        <begin position="231"/>
        <end position="252"/>
    </location>
</feature>
<feature type="non-terminal residue" evidence="2">
    <location>
        <position position="1"/>
    </location>
</feature>
<evidence type="ECO:0000256" key="1">
    <source>
        <dbReference type="SAM" id="Phobius"/>
    </source>
</evidence>
<keyword evidence="1" id="KW-0812">Transmembrane</keyword>
<feature type="transmembrane region" description="Helical" evidence="1">
    <location>
        <begin position="195"/>
        <end position="219"/>
    </location>
</feature>
<reference evidence="3" key="1">
    <citation type="submission" date="2022-10" db="EMBL/GenBank/DDBJ databases">
        <title>Genome assembly of Pristionchus species.</title>
        <authorList>
            <person name="Yoshida K."/>
            <person name="Sommer R.J."/>
        </authorList>
    </citation>
    <scope>NUCLEOTIDE SEQUENCE [LARGE SCALE GENOMIC DNA]</scope>
    <source>
        <strain evidence="3">RS5460</strain>
    </source>
</reference>
<dbReference type="Proteomes" id="UP001328107">
    <property type="component" value="Unassembled WGS sequence"/>
</dbReference>
<gene>
    <name evidence="2" type="ORF">PMAYCL1PPCAC_14772</name>
</gene>
<dbReference type="PANTHER" id="PTHR31748">
    <property type="entry name" value="SERPENTINE RECEPTOR, CLASS V"/>
    <property type="match status" value="1"/>
</dbReference>
<dbReference type="Gene3D" id="1.20.1070.10">
    <property type="entry name" value="Rhodopsin 7-helix transmembrane proteins"/>
    <property type="match status" value="1"/>
</dbReference>